<evidence type="ECO:0000256" key="5">
    <source>
        <dbReference type="ARBA" id="ARBA00022729"/>
    </source>
</evidence>
<comment type="subcellular location">
    <subcellularLocation>
        <location evidence="1 6">Secreted</location>
    </subcellularLocation>
</comment>
<evidence type="ECO:0000256" key="6">
    <source>
        <dbReference type="RuleBase" id="RU367044"/>
    </source>
</evidence>
<proteinExistence type="inferred from homology"/>
<dbReference type="GeneID" id="109128697"/>
<reference evidence="7" key="1">
    <citation type="journal article" date="2014" name="Nat. Commun.">
        <title>The emerging biofuel crop Camelina sativa retains a highly undifferentiated hexaploid genome structure.</title>
        <authorList>
            <person name="Kagale S."/>
            <person name="Koh C."/>
            <person name="Nixon J."/>
            <person name="Bollina V."/>
            <person name="Clarke W.E."/>
            <person name="Tuteja R."/>
            <person name="Spillane C."/>
            <person name="Robinson S.J."/>
            <person name="Links M.G."/>
            <person name="Clarke C."/>
            <person name="Higgins E.E."/>
            <person name="Huebert T."/>
            <person name="Sharpe A.G."/>
            <person name="Parkin I.A."/>
        </authorList>
    </citation>
    <scope>NUCLEOTIDE SEQUENCE [LARGE SCALE GENOMIC DNA]</scope>
    <source>
        <strain evidence="7">cv. DH55</strain>
    </source>
</reference>
<name>A0ABM1QWE8_CAMSA</name>
<protein>
    <recommendedName>
        <fullName evidence="6">S-protein homolog</fullName>
    </recommendedName>
</protein>
<keyword evidence="5" id="KW-0732">Signal</keyword>
<evidence type="ECO:0000256" key="3">
    <source>
        <dbReference type="ARBA" id="ARBA00022471"/>
    </source>
</evidence>
<evidence type="ECO:0000256" key="2">
    <source>
        <dbReference type="ARBA" id="ARBA00005581"/>
    </source>
</evidence>
<evidence type="ECO:0000256" key="4">
    <source>
        <dbReference type="ARBA" id="ARBA00022525"/>
    </source>
</evidence>
<dbReference type="Pfam" id="PF05938">
    <property type="entry name" value="Self-incomp_S1"/>
    <property type="match status" value="1"/>
</dbReference>
<dbReference type="Proteomes" id="UP000694864">
    <property type="component" value="Chromosome 14"/>
</dbReference>
<dbReference type="InterPro" id="IPR010264">
    <property type="entry name" value="Self-incomp_S1"/>
</dbReference>
<accession>A0ABM1QWE8</accession>
<sequence>MASTNNHPFLSSAAAEVPGNNGLMPLARKHVVIRYVVDNFKFLNVRCKSNENDLGRIRLAYLQSWGFRFHVNISKSTKFHCHFWWKGEVRKSEPKYFSLICQQCIWEVGYYNEHTICRINRDRSLPYCFLMDDHP</sequence>
<dbReference type="PANTHER" id="PTHR31232:SF133">
    <property type="entry name" value="S-PROTEIN HOMOLOG"/>
    <property type="match status" value="1"/>
</dbReference>
<comment type="similarity">
    <text evidence="2 6">Belongs to the plant self-incompatibility (S1) protein family.</text>
</comment>
<reference evidence="8" key="2">
    <citation type="submission" date="2025-08" db="UniProtKB">
        <authorList>
            <consortium name="RefSeq"/>
        </authorList>
    </citation>
    <scope>IDENTIFICATION</scope>
    <source>
        <tissue evidence="8">Leaf</tissue>
    </source>
</reference>
<dbReference type="PANTHER" id="PTHR31232">
    <property type="match status" value="1"/>
</dbReference>
<keyword evidence="3 6" id="KW-0713">Self-incompatibility</keyword>
<dbReference type="RefSeq" id="XP_019091086.1">
    <property type="nucleotide sequence ID" value="XM_019235541.1"/>
</dbReference>
<keyword evidence="4 6" id="KW-0964">Secreted</keyword>
<organism evidence="7 8">
    <name type="scientific">Camelina sativa</name>
    <name type="common">False flax</name>
    <name type="synonym">Myagrum sativum</name>
    <dbReference type="NCBI Taxonomy" id="90675"/>
    <lineage>
        <taxon>Eukaryota</taxon>
        <taxon>Viridiplantae</taxon>
        <taxon>Streptophyta</taxon>
        <taxon>Embryophyta</taxon>
        <taxon>Tracheophyta</taxon>
        <taxon>Spermatophyta</taxon>
        <taxon>Magnoliopsida</taxon>
        <taxon>eudicotyledons</taxon>
        <taxon>Gunneridae</taxon>
        <taxon>Pentapetalae</taxon>
        <taxon>rosids</taxon>
        <taxon>malvids</taxon>
        <taxon>Brassicales</taxon>
        <taxon>Brassicaceae</taxon>
        <taxon>Camelineae</taxon>
        <taxon>Camelina</taxon>
    </lineage>
</organism>
<gene>
    <name evidence="8" type="primary">LOC109128697</name>
</gene>
<evidence type="ECO:0000256" key="1">
    <source>
        <dbReference type="ARBA" id="ARBA00004613"/>
    </source>
</evidence>
<evidence type="ECO:0000313" key="8">
    <source>
        <dbReference type="RefSeq" id="XP_019091086.1"/>
    </source>
</evidence>
<evidence type="ECO:0000313" key="7">
    <source>
        <dbReference type="Proteomes" id="UP000694864"/>
    </source>
</evidence>
<keyword evidence="7" id="KW-1185">Reference proteome</keyword>